<name>A0A7G9W400_ALKCA</name>
<dbReference type="Gene3D" id="3.40.640.10">
    <property type="entry name" value="Type I PLP-dependent aspartate aminotransferase-like (Major domain)"/>
    <property type="match status" value="1"/>
</dbReference>
<dbReference type="GO" id="GO:0000271">
    <property type="term" value="P:polysaccharide biosynthetic process"/>
    <property type="evidence" value="ECO:0007669"/>
    <property type="project" value="TreeGrafter"/>
</dbReference>
<dbReference type="InterPro" id="IPR015422">
    <property type="entry name" value="PyrdxlP-dep_Trfase_small"/>
</dbReference>
<dbReference type="PIRSF" id="PIRSF000390">
    <property type="entry name" value="PLP_StrS"/>
    <property type="match status" value="1"/>
</dbReference>
<dbReference type="SUPFAM" id="SSF53383">
    <property type="entry name" value="PLP-dependent transferases"/>
    <property type="match status" value="1"/>
</dbReference>
<proteinExistence type="inferred from homology"/>
<sequence>MLPAILGGKPIRKNPLPYAKQFIDNDDCKAVTEVLMSDFLTTGPKAKEFEEVIADYVGSKFAISFSNGTAALHGACYAAGVKPGDEVITTPITFAASSNCALYMGATPVFADINSDTFNIDINEIAKKITNKTKAIIPVDFTGQAVDLDGIKDLVKGTDIVVIEDSAHALGTKYKGKPVGGLADMTEFSFHPVKTVTTGEGGIITTNSKEYYDKLVNFRSHYITRDPNQLENKDGGGWYYEQLDLGYNYRLTDFQAALGISQMKKLNWYISRRKEIVNKYNSTFADLDGVILQKNEAFSDTTNHLYVLKLDLPKLKASRREIFDALIAENIGVHVHYIPVYWHPYYQKLGYSKGLCPNAEELYNCMLTVPLFPAMKDEDVEDVINGFHKIINYYKR</sequence>
<dbReference type="GO" id="GO:0030170">
    <property type="term" value="F:pyridoxal phosphate binding"/>
    <property type="evidence" value="ECO:0007669"/>
    <property type="project" value="TreeGrafter"/>
</dbReference>
<reference evidence="4 5" key="1">
    <citation type="submission" date="2020-07" db="EMBL/GenBank/DDBJ databases">
        <title>Alkalicella. sp. LB2 genome.</title>
        <authorList>
            <person name="Postec A."/>
            <person name="Quemeneur M."/>
        </authorList>
    </citation>
    <scope>NUCLEOTIDE SEQUENCE [LARGE SCALE GENOMIC DNA]</scope>
    <source>
        <strain evidence="4 5">LB2</strain>
    </source>
</reference>
<feature type="active site" description="Proton acceptor" evidence="1">
    <location>
        <position position="194"/>
    </location>
</feature>
<protein>
    <submittedName>
        <fullName evidence="4">UDP-4-amino-4, 6-dideoxy-N-acetyl-beta-L-altrosamine transaminase</fullName>
        <ecNumber evidence="4">2.6.1.92</ecNumber>
    </submittedName>
</protein>
<evidence type="ECO:0000256" key="2">
    <source>
        <dbReference type="PIRSR" id="PIRSR000390-2"/>
    </source>
</evidence>
<dbReference type="EMBL" id="CP058559">
    <property type="protein sequence ID" value="QNO13412.1"/>
    <property type="molecule type" value="Genomic_DNA"/>
</dbReference>
<evidence type="ECO:0000256" key="3">
    <source>
        <dbReference type="RuleBase" id="RU004508"/>
    </source>
</evidence>
<evidence type="ECO:0000313" key="4">
    <source>
        <dbReference type="EMBL" id="QNO13412.1"/>
    </source>
</evidence>
<dbReference type="KEGG" id="acae:HYG86_00805"/>
<dbReference type="CDD" id="cd00616">
    <property type="entry name" value="AHBA_syn"/>
    <property type="match status" value="1"/>
</dbReference>
<dbReference type="InterPro" id="IPR000653">
    <property type="entry name" value="DegT/StrS_aminotransferase"/>
</dbReference>
<dbReference type="InterPro" id="IPR015424">
    <property type="entry name" value="PyrdxlP-dep_Trfase"/>
</dbReference>
<gene>
    <name evidence="4" type="primary">pseC</name>
    <name evidence="4" type="ORF">HYG86_00805</name>
</gene>
<keyword evidence="4" id="KW-0032">Aminotransferase</keyword>
<dbReference type="Pfam" id="PF01041">
    <property type="entry name" value="DegT_DnrJ_EryC1"/>
    <property type="match status" value="1"/>
</dbReference>
<dbReference type="AlphaFoldDB" id="A0A7G9W400"/>
<dbReference type="EC" id="2.6.1.92" evidence="4"/>
<dbReference type="PANTHER" id="PTHR30244">
    <property type="entry name" value="TRANSAMINASE"/>
    <property type="match status" value="1"/>
</dbReference>
<evidence type="ECO:0000256" key="1">
    <source>
        <dbReference type="PIRSR" id="PIRSR000390-1"/>
    </source>
</evidence>
<dbReference type="InterPro" id="IPR015421">
    <property type="entry name" value="PyrdxlP-dep_Trfase_major"/>
</dbReference>
<dbReference type="GO" id="GO:0008483">
    <property type="term" value="F:transaminase activity"/>
    <property type="evidence" value="ECO:0007669"/>
    <property type="project" value="UniProtKB-KW"/>
</dbReference>
<dbReference type="Gene3D" id="3.90.1150.10">
    <property type="entry name" value="Aspartate Aminotransferase, domain 1"/>
    <property type="match status" value="1"/>
</dbReference>
<keyword evidence="5" id="KW-1185">Reference proteome</keyword>
<keyword evidence="2 3" id="KW-0663">Pyridoxal phosphate</keyword>
<keyword evidence="4" id="KW-0808">Transferase</keyword>
<comment type="similarity">
    <text evidence="3">Belongs to the DegT/DnrJ/EryC1 family.</text>
</comment>
<dbReference type="PANTHER" id="PTHR30244:SF34">
    <property type="entry name" value="DTDP-4-AMINO-4,6-DIDEOXYGALACTOSE TRANSAMINASE"/>
    <property type="match status" value="1"/>
</dbReference>
<dbReference type="NCBIfam" id="TIGR03588">
    <property type="entry name" value="PseC"/>
    <property type="match status" value="1"/>
</dbReference>
<dbReference type="InterPro" id="IPR020026">
    <property type="entry name" value="PseC"/>
</dbReference>
<organism evidence="4 5">
    <name type="scientific">Alkalicella caledoniensis</name>
    <dbReference type="NCBI Taxonomy" id="2731377"/>
    <lineage>
        <taxon>Bacteria</taxon>
        <taxon>Bacillati</taxon>
        <taxon>Bacillota</taxon>
        <taxon>Clostridia</taxon>
        <taxon>Eubacteriales</taxon>
        <taxon>Proteinivoracaceae</taxon>
        <taxon>Alkalicella</taxon>
    </lineage>
</organism>
<accession>A0A7G9W400</accession>
<evidence type="ECO:0000313" key="5">
    <source>
        <dbReference type="Proteomes" id="UP000516160"/>
    </source>
</evidence>
<feature type="modified residue" description="N6-(pyridoxal phosphate)lysine" evidence="2">
    <location>
        <position position="194"/>
    </location>
</feature>
<dbReference type="Proteomes" id="UP000516160">
    <property type="component" value="Chromosome"/>
</dbReference>
<dbReference type="RefSeq" id="WP_213167079.1">
    <property type="nucleotide sequence ID" value="NZ_CP058559.1"/>
</dbReference>